<evidence type="ECO:0000313" key="4">
    <source>
        <dbReference type="EMBL" id="TGY88231.1"/>
    </source>
</evidence>
<evidence type="ECO:0000259" key="3">
    <source>
        <dbReference type="PROSITE" id="PS50937"/>
    </source>
</evidence>
<keyword evidence="5" id="KW-1185">Reference proteome</keyword>
<reference evidence="4 5" key="1">
    <citation type="journal article" date="2017" name="Int. J. Syst. Evol. Microbiol.">
        <title>Marinicauda algicola sp. nov., isolated from a marine red alga Rhodosorus marinus.</title>
        <authorList>
            <person name="Jeong S.E."/>
            <person name="Jeon S.H."/>
            <person name="Chun B.H."/>
            <person name="Kim D.W."/>
            <person name="Jeon C.O."/>
        </authorList>
    </citation>
    <scope>NUCLEOTIDE SEQUENCE [LARGE SCALE GENOMIC DNA]</scope>
    <source>
        <strain evidence="4 5">JCM 31718</strain>
    </source>
</reference>
<gene>
    <name evidence="4" type="ORF">E5163_10390</name>
</gene>
<dbReference type="SMART" id="SM00422">
    <property type="entry name" value="HTH_MERR"/>
    <property type="match status" value="1"/>
</dbReference>
<dbReference type="PROSITE" id="PS50937">
    <property type="entry name" value="HTH_MERR_2"/>
    <property type="match status" value="1"/>
</dbReference>
<protein>
    <submittedName>
        <fullName evidence="4">MerR family DNA-binding transcriptional regulator</fullName>
    </submittedName>
</protein>
<evidence type="ECO:0000256" key="2">
    <source>
        <dbReference type="SAM" id="Coils"/>
    </source>
</evidence>
<dbReference type="InterPro" id="IPR000551">
    <property type="entry name" value="MerR-type_HTH_dom"/>
</dbReference>
<dbReference type="Pfam" id="PF13411">
    <property type="entry name" value="MerR_1"/>
    <property type="match status" value="1"/>
</dbReference>
<proteinExistence type="predicted"/>
<feature type="domain" description="HTH merR-type" evidence="3">
    <location>
        <begin position="10"/>
        <end position="77"/>
    </location>
</feature>
<evidence type="ECO:0000256" key="1">
    <source>
        <dbReference type="ARBA" id="ARBA00023125"/>
    </source>
</evidence>
<dbReference type="AlphaFoldDB" id="A0A4S2GZ68"/>
<dbReference type="Proteomes" id="UP000308054">
    <property type="component" value="Unassembled WGS sequence"/>
</dbReference>
<organism evidence="4 5">
    <name type="scientific">Marinicauda algicola</name>
    <dbReference type="NCBI Taxonomy" id="2029849"/>
    <lineage>
        <taxon>Bacteria</taxon>
        <taxon>Pseudomonadati</taxon>
        <taxon>Pseudomonadota</taxon>
        <taxon>Alphaproteobacteria</taxon>
        <taxon>Maricaulales</taxon>
        <taxon>Maricaulaceae</taxon>
        <taxon>Marinicauda</taxon>
    </lineage>
</organism>
<name>A0A4S2GZ68_9PROT</name>
<dbReference type="Gene3D" id="1.10.1660.10">
    <property type="match status" value="1"/>
</dbReference>
<dbReference type="RefSeq" id="WP_135996076.1">
    <property type="nucleotide sequence ID" value="NZ_CP071057.1"/>
</dbReference>
<dbReference type="PANTHER" id="PTHR30204">
    <property type="entry name" value="REDOX-CYCLING DRUG-SENSING TRANSCRIPTIONAL ACTIVATOR SOXR"/>
    <property type="match status" value="1"/>
</dbReference>
<dbReference type="OrthoDB" id="9803659at2"/>
<keyword evidence="2" id="KW-0175">Coiled coil</keyword>
<dbReference type="EMBL" id="SRXW01000003">
    <property type="protein sequence ID" value="TGY88231.1"/>
    <property type="molecule type" value="Genomic_DNA"/>
</dbReference>
<sequence>MIKPAGPDALFTIRDLAETFDVTARTLRYYEQKGLLTPTRRGATRLYTAADRARLALILRGKRVGFTLDEIKEMLDLEQLDQRGTAHLENSLARFRVRIADLKRQREDIEDSIAELEAGCAWMEDRLANREPPEDIKRRARAFELLAAARLTPWTGAAPE</sequence>
<dbReference type="GO" id="GO:0003677">
    <property type="term" value="F:DNA binding"/>
    <property type="evidence" value="ECO:0007669"/>
    <property type="project" value="UniProtKB-KW"/>
</dbReference>
<comment type="caution">
    <text evidence="4">The sequence shown here is derived from an EMBL/GenBank/DDBJ whole genome shotgun (WGS) entry which is preliminary data.</text>
</comment>
<evidence type="ECO:0000313" key="5">
    <source>
        <dbReference type="Proteomes" id="UP000308054"/>
    </source>
</evidence>
<dbReference type="PANTHER" id="PTHR30204:SF58">
    <property type="entry name" value="HTH-TYPE TRANSCRIPTIONAL REGULATOR YFMP"/>
    <property type="match status" value="1"/>
</dbReference>
<keyword evidence="1 4" id="KW-0238">DNA-binding</keyword>
<dbReference type="InterPro" id="IPR009061">
    <property type="entry name" value="DNA-bd_dom_put_sf"/>
</dbReference>
<dbReference type="CDD" id="cd04776">
    <property type="entry name" value="HTH_GnyR"/>
    <property type="match status" value="1"/>
</dbReference>
<feature type="coiled-coil region" evidence="2">
    <location>
        <begin position="85"/>
        <end position="119"/>
    </location>
</feature>
<dbReference type="InterPro" id="IPR047057">
    <property type="entry name" value="MerR_fam"/>
</dbReference>
<dbReference type="SUPFAM" id="SSF46955">
    <property type="entry name" value="Putative DNA-binding domain"/>
    <property type="match status" value="1"/>
</dbReference>
<dbReference type="GO" id="GO:0003700">
    <property type="term" value="F:DNA-binding transcription factor activity"/>
    <property type="evidence" value="ECO:0007669"/>
    <property type="project" value="InterPro"/>
</dbReference>
<accession>A0A4S2GZ68</accession>